<dbReference type="RefSeq" id="WP_179237425.1">
    <property type="nucleotide sequence ID" value="NZ_JACBNQ010000004.1"/>
</dbReference>
<evidence type="ECO:0000256" key="1">
    <source>
        <dbReference type="SAM" id="Phobius"/>
    </source>
</evidence>
<keyword evidence="1" id="KW-0472">Membrane</keyword>
<organism evidence="2 3">
    <name type="scientific">Sedimentibacter hydroxybenzoicus DSM 7310</name>
    <dbReference type="NCBI Taxonomy" id="1123245"/>
    <lineage>
        <taxon>Bacteria</taxon>
        <taxon>Bacillati</taxon>
        <taxon>Bacillota</taxon>
        <taxon>Tissierellia</taxon>
        <taxon>Sedimentibacter</taxon>
    </lineage>
</organism>
<keyword evidence="3" id="KW-1185">Reference proteome</keyword>
<feature type="transmembrane region" description="Helical" evidence="1">
    <location>
        <begin position="50"/>
        <end position="74"/>
    </location>
</feature>
<evidence type="ECO:0000313" key="2">
    <source>
        <dbReference type="EMBL" id="NYB73729.1"/>
    </source>
</evidence>
<feature type="transmembrane region" description="Helical" evidence="1">
    <location>
        <begin position="118"/>
        <end position="141"/>
    </location>
</feature>
<protein>
    <submittedName>
        <fullName evidence="2">Uncharacterized protein</fullName>
    </submittedName>
</protein>
<proteinExistence type="predicted"/>
<evidence type="ECO:0000313" key="3">
    <source>
        <dbReference type="Proteomes" id="UP000611629"/>
    </source>
</evidence>
<dbReference type="EMBL" id="JACBNQ010000004">
    <property type="protein sequence ID" value="NYB73729.1"/>
    <property type="molecule type" value="Genomic_DNA"/>
</dbReference>
<feature type="transmembrane region" description="Helical" evidence="1">
    <location>
        <begin position="86"/>
        <end position="112"/>
    </location>
</feature>
<name>A0A974BIC6_SEDHY</name>
<gene>
    <name evidence="2" type="ORF">HZF24_06190</name>
</gene>
<dbReference type="Proteomes" id="UP000611629">
    <property type="component" value="Unassembled WGS sequence"/>
</dbReference>
<sequence>MKANSVMKVARDIYIEQMKWSLWFIGIMMAVYVGLSIAHSYIDFSSANNLFLFSAGSSMIYMFVIGIIAGATFLPQLIKLGITRKTCVYSMAVAALYLSVSLPLIFSLLALIEALFSGLFQFSIASFALYVFSIFVMYLLGWIINIGFYKFNWMIGLVFIAFAIFIDYIYALIWSGSIVALYNLDMLFTETFETVVRYSNSSFLISSVQTLLLIAIMLIIIRLLTKNMPVKIK</sequence>
<keyword evidence="1" id="KW-1133">Transmembrane helix</keyword>
<feature type="transmembrane region" description="Helical" evidence="1">
    <location>
        <begin position="20"/>
        <end position="38"/>
    </location>
</feature>
<keyword evidence="1" id="KW-0812">Transmembrane</keyword>
<dbReference type="AlphaFoldDB" id="A0A974BIC6"/>
<reference evidence="2" key="1">
    <citation type="submission" date="2020-07" db="EMBL/GenBank/DDBJ databases">
        <title>Genomic analysis of a strain of Sedimentibacter Hydroxybenzoicus DSM7310.</title>
        <authorList>
            <person name="Ma S."/>
        </authorList>
    </citation>
    <scope>NUCLEOTIDE SEQUENCE</scope>
    <source>
        <strain evidence="2">DSM 7310</strain>
    </source>
</reference>
<comment type="caution">
    <text evidence="2">The sequence shown here is derived from an EMBL/GenBank/DDBJ whole genome shotgun (WGS) entry which is preliminary data.</text>
</comment>
<accession>A0A974BIC6</accession>
<feature type="transmembrane region" description="Helical" evidence="1">
    <location>
        <begin position="153"/>
        <end position="182"/>
    </location>
</feature>
<feature type="transmembrane region" description="Helical" evidence="1">
    <location>
        <begin position="202"/>
        <end position="224"/>
    </location>
</feature>